<evidence type="ECO:0000313" key="1">
    <source>
        <dbReference type="EMBL" id="KAK9877791.1"/>
    </source>
</evidence>
<organism evidence="1 2">
    <name type="scientific">Henosepilachna vigintioctopunctata</name>
    <dbReference type="NCBI Taxonomy" id="420089"/>
    <lineage>
        <taxon>Eukaryota</taxon>
        <taxon>Metazoa</taxon>
        <taxon>Ecdysozoa</taxon>
        <taxon>Arthropoda</taxon>
        <taxon>Hexapoda</taxon>
        <taxon>Insecta</taxon>
        <taxon>Pterygota</taxon>
        <taxon>Neoptera</taxon>
        <taxon>Endopterygota</taxon>
        <taxon>Coleoptera</taxon>
        <taxon>Polyphaga</taxon>
        <taxon>Cucujiformia</taxon>
        <taxon>Coccinelloidea</taxon>
        <taxon>Coccinellidae</taxon>
        <taxon>Epilachninae</taxon>
        <taxon>Epilachnini</taxon>
        <taxon>Henosepilachna</taxon>
    </lineage>
</organism>
<feature type="non-terminal residue" evidence="1">
    <location>
        <position position="1"/>
    </location>
</feature>
<proteinExistence type="predicted"/>
<name>A0AAW1UAR2_9CUCU</name>
<dbReference type="AlphaFoldDB" id="A0AAW1UAR2"/>
<comment type="caution">
    <text evidence="1">The sequence shown here is derived from an EMBL/GenBank/DDBJ whole genome shotgun (WGS) entry which is preliminary data.</text>
</comment>
<evidence type="ECO:0000313" key="2">
    <source>
        <dbReference type="Proteomes" id="UP001431783"/>
    </source>
</evidence>
<gene>
    <name evidence="1" type="ORF">WA026_019471</name>
</gene>
<reference evidence="1 2" key="1">
    <citation type="submission" date="2023-03" db="EMBL/GenBank/DDBJ databases">
        <title>Genome insight into feeding habits of ladybird beetles.</title>
        <authorList>
            <person name="Li H.-S."/>
            <person name="Huang Y.-H."/>
            <person name="Pang H."/>
        </authorList>
    </citation>
    <scope>NUCLEOTIDE SEQUENCE [LARGE SCALE GENOMIC DNA]</scope>
    <source>
        <strain evidence="1">SYSU_2023b</strain>
        <tissue evidence="1">Whole body</tissue>
    </source>
</reference>
<accession>A0AAW1UAR2</accession>
<dbReference type="EMBL" id="JARQZJ010000043">
    <property type="protein sequence ID" value="KAK9877791.1"/>
    <property type="molecule type" value="Genomic_DNA"/>
</dbReference>
<dbReference type="Proteomes" id="UP001431783">
    <property type="component" value="Unassembled WGS sequence"/>
</dbReference>
<protein>
    <submittedName>
        <fullName evidence="1">Uncharacterized protein</fullName>
    </submittedName>
</protein>
<keyword evidence="2" id="KW-1185">Reference proteome</keyword>
<sequence length="58" mass="6755">HSHFRSKFREQIREAGAETLKYLEECGKKWAMTLQLRSTVATRKPSTSEDTKQVMAQQ</sequence>